<evidence type="ECO:0000313" key="1">
    <source>
        <dbReference type="EMBL" id="PIM51853.1"/>
    </source>
</evidence>
<keyword evidence="2" id="KW-1185">Reference proteome</keyword>
<organism evidence="1 2">
    <name type="scientific">Roseateles chitinivorans</name>
    <dbReference type="NCBI Taxonomy" id="2917965"/>
    <lineage>
        <taxon>Bacteria</taxon>
        <taxon>Pseudomonadati</taxon>
        <taxon>Pseudomonadota</taxon>
        <taxon>Betaproteobacteria</taxon>
        <taxon>Burkholderiales</taxon>
        <taxon>Sphaerotilaceae</taxon>
        <taxon>Roseateles</taxon>
    </lineage>
</organism>
<dbReference type="Proteomes" id="UP000231501">
    <property type="component" value="Unassembled WGS sequence"/>
</dbReference>
<dbReference type="EMBL" id="PEOG01000051">
    <property type="protein sequence ID" value="PIM51853.1"/>
    <property type="molecule type" value="Genomic_DNA"/>
</dbReference>
<evidence type="ECO:0008006" key="3">
    <source>
        <dbReference type="Google" id="ProtNLM"/>
    </source>
</evidence>
<sequence>MPAAPAGPTLAACFNLTPGTAYTMTDPDGGSTSGKVLVVNESFDGAARNGSVEFAGATDIRSAATYWSPESAGIRFWGFVEYDAAGTAQSKTVHSAAFLLPLTLQAGQSTVLKYTDTIQQLTGAQAGQTDTEAMEETWTFEGFETLTLGGKTFTDTCRIKTLPAAAGQDGPSTLWFAKGFGVIRVRHTNSAGQVVEESSLNAVTAQP</sequence>
<name>A0A2G9C601_9BURK</name>
<reference evidence="1 2" key="1">
    <citation type="submission" date="2017-11" db="EMBL/GenBank/DDBJ databases">
        <title>Draft genome sequence of Mitsuaria sp. HWN-4.</title>
        <authorList>
            <person name="Gundlapally S.R."/>
        </authorList>
    </citation>
    <scope>NUCLEOTIDE SEQUENCE [LARGE SCALE GENOMIC DNA]</scope>
    <source>
        <strain evidence="1 2">HWN-4</strain>
    </source>
</reference>
<comment type="caution">
    <text evidence="1">The sequence shown here is derived from an EMBL/GenBank/DDBJ whole genome shotgun (WGS) entry which is preliminary data.</text>
</comment>
<dbReference type="AlphaFoldDB" id="A0A2G9C601"/>
<accession>A0A2G9C601</accession>
<gene>
    <name evidence="1" type="ORF">CS062_17650</name>
</gene>
<dbReference type="Gene3D" id="2.40.360.20">
    <property type="match status" value="1"/>
</dbReference>
<protein>
    <recommendedName>
        <fullName evidence="3">Lipoprotein</fullName>
    </recommendedName>
</protein>
<evidence type="ECO:0000313" key="2">
    <source>
        <dbReference type="Proteomes" id="UP000231501"/>
    </source>
</evidence>
<proteinExistence type="predicted"/>